<dbReference type="FunFam" id="3.30.160.60:FF:001732">
    <property type="entry name" value="Zgc:162936"/>
    <property type="match status" value="1"/>
</dbReference>
<dbReference type="Proteomes" id="UP001497623">
    <property type="component" value="Unassembled WGS sequence"/>
</dbReference>
<dbReference type="EMBL" id="CAXKWB010056483">
    <property type="protein sequence ID" value="CAL4178335.1"/>
    <property type="molecule type" value="Genomic_DNA"/>
</dbReference>
<reference evidence="9 10" key="1">
    <citation type="submission" date="2024-05" db="EMBL/GenBank/DDBJ databases">
        <authorList>
            <person name="Wallberg A."/>
        </authorList>
    </citation>
    <scope>NUCLEOTIDE SEQUENCE [LARGE SCALE GENOMIC DNA]</scope>
</reference>
<evidence type="ECO:0000256" key="1">
    <source>
        <dbReference type="ARBA" id="ARBA00004123"/>
    </source>
</evidence>
<evidence type="ECO:0000259" key="8">
    <source>
        <dbReference type="PROSITE" id="PS50157"/>
    </source>
</evidence>
<keyword evidence="2" id="KW-0479">Metal-binding</keyword>
<proteinExistence type="predicted"/>
<evidence type="ECO:0000313" key="9">
    <source>
        <dbReference type="EMBL" id="CAL4178335.1"/>
    </source>
</evidence>
<dbReference type="PANTHER" id="PTHR23226">
    <property type="entry name" value="ZINC FINGER AND SCAN DOMAIN-CONTAINING"/>
    <property type="match status" value="1"/>
</dbReference>
<keyword evidence="4 7" id="KW-0863">Zinc-finger</keyword>
<name>A0AAV2SDJ7_MEGNR</name>
<keyword evidence="6" id="KW-0539">Nucleus</keyword>
<organism evidence="9 10">
    <name type="scientific">Meganyctiphanes norvegica</name>
    <name type="common">Northern krill</name>
    <name type="synonym">Thysanopoda norvegica</name>
    <dbReference type="NCBI Taxonomy" id="48144"/>
    <lineage>
        <taxon>Eukaryota</taxon>
        <taxon>Metazoa</taxon>
        <taxon>Ecdysozoa</taxon>
        <taxon>Arthropoda</taxon>
        <taxon>Crustacea</taxon>
        <taxon>Multicrustacea</taxon>
        <taxon>Malacostraca</taxon>
        <taxon>Eumalacostraca</taxon>
        <taxon>Eucarida</taxon>
        <taxon>Euphausiacea</taxon>
        <taxon>Euphausiidae</taxon>
        <taxon>Meganyctiphanes</taxon>
    </lineage>
</organism>
<comment type="caution">
    <text evidence="9">The sequence shown here is derived from an EMBL/GenBank/DDBJ whole genome shotgun (WGS) entry which is preliminary data.</text>
</comment>
<dbReference type="InterPro" id="IPR013087">
    <property type="entry name" value="Znf_C2H2_type"/>
</dbReference>
<keyword evidence="5" id="KW-0862">Zinc</keyword>
<dbReference type="SMART" id="SM00355">
    <property type="entry name" value="ZnF_C2H2"/>
    <property type="match status" value="3"/>
</dbReference>
<evidence type="ECO:0000313" key="10">
    <source>
        <dbReference type="Proteomes" id="UP001497623"/>
    </source>
</evidence>
<protein>
    <recommendedName>
        <fullName evidence="8">C2H2-type domain-containing protein</fullName>
    </recommendedName>
</protein>
<dbReference type="GO" id="GO:0045893">
    <property type="term" value="P:positive regulation of DNA-templated transcription"/>
    <property type="evidence" value="ECO:0007669"/>
    <property type="project" value="UniProtKB-ARBA"/>
</dbReference>
<accession>A0AAV2SDJ7</accession>
<keyword evidence="3" id="KW-0677">Repeat</keyword>
<dbReference type="SUPFAM" id="SSF57667">
    <property type="entry name" value="beta-beta-alpha zinc fingers"/>
    <property type="match status" value="2"/>
</dbReference>
<dbReference type="GO" id="GO:0000981">
    <property type="term" value="F:DNA-binding transcription factor activity, RNA polymerase II-specific"/>
    <property type="evidence" value="ECO:0007669"/>
    <property type="project" value="TreeGrafter"/>
</dbReference>
<dbReference type="PANTHER" id="PTHR23226:SF416">
    <property type="entry name" value="FI01424P"/>
    <property type="match status" value="1"/>
</dbReference>
<feature type="domain" description="C2H2-type" evidence="8">
    <location>
        <begin position="188"/>
        <end position="215"/>
    </location>
</feature>
<evidence type="ECO:0000256" key="7">
    <source>
        <dbReference type="PROSITE-ProRule" id="PRU00042"/>
    </source>
</evidence>
<dbReference type="Gene3D" id="3.30.160.60">
    <property type="entry name" value="Classic Zinc Finger"/>
    <property type="match status" value="3"/>
</dbReference>
<feature type="domain" description="C2H2-type" evidence="8">
    <location>
        <begin position="160"/>
        <end position="187"/>
    </location>
</feature>
<evidence type="ECO:0000256" key="5">
    <source>
        <dbReference type="ARBA" id="ARBA00022833"/>
    </source>
</evidence>
<comment type="subcellular location">
    <subcellularLocation>
        <location evidence="1">Nucleus</location>
    </subcellularLocation>
</comment>
<dbReference type="Pfam" id="PF00096">
    <property type="entry name" value="zf-C2H2"/>
    <property type="match status" value="2"/>
</dbReference>
<feature type="domain" description="C2H2-type" evidence="8">
    <location>
        <begin position="116"/>
        <end position="138"/>
    </location>
</feature>
<evidence type="ECO:0000256" key="4">
    <source>
        <dbReference type="ARBA" id="ARBA00022771"/>
    </source>
</evidence>
<dbReference type="InterPro" id="IPR036236">
    <property type="entry name" value="Znf_C2H2_sf"/>
</dbReference>
<dbReference type="AlphaFoldDB" id="A0AAV2SDJ7"/>
<gene>
    <name evidence="9" type="ORF">MNOR_LOCUS35006</name>
</gene>
<dbReference type="FunFam" id="3.30.160.60:FF:000478">
    <property type="entry name" value="Zinc finger protein 133"/>
    <property type="match status" value="1"/>
</dbReference>
<keyword evidence="10" id="KW-1185">Reference proteome</keyword>
<sequence>MNKSIMKDKIGANLIKLSVSTRNANVKMEVEVKHGNKNSIKSEESYHPHDICQNSEYETVKLKVNCKIEVKEEPILVQAIGKQLKKETEIHEEPSAFTVENYLVKHDLIHTDEKSYQCSFCQKSFSHTNKLYIHMSTHRSVAIQKLDSQPLPVHTGNGVYIGSQCDKNFSQKRYLKNHPTSHIGENPYQCSQCDKAFSHKNNLIKHQRTHTGEKPC</sequence>
<dbReference type="PROSITE" id="PS50157">
    <property type="entry name" value="ZINC_FINGER_C2H2_2"/>
    <property type="match status" value="3"/>
</dbReference>
<dbReference type="GO" id="GO:0008270">
    <property type="term" value="F:zinc ion binding"/>
    <property type="evidence" value="ECO:0007669"/>
    <property type="project" value="UniProtKB-KW"/>
</dbReference>
<dbReference type="GO" id="GO:0005694">
    <property type="term" value="C:chromosome"/>
    <property type="evidence" value="ECO:0007669"/>
    <property type="project" value="UniProtKB-ARBA"/>
</dbReference>
<evidence type="ECO:0000256" key="3">
    <source>
        <dbReference type="ARBA" id="ARBA00022737"/>
    </source>
</evidence>
<dbReference type="PROSITE" id="PS00028">
    <property type="entry name" value="ZINC_FINGER_C2H2_1"/>
    <property type="match status" value="2"/>
</dbReference>
<evidence type="ECO:0000256" key="6">
    <source>
        <dbReference type="ARBA" id="ARBA00023242"/>
    </source>
</evidence>
<evidence type="ECO:0000256" key="2">
    <source>
        <dbReference type="ARBA" id="ARBA00022723"/>
    </source>
</evidence>
<dbReference type="GO" id="GO:0000978">
    <property type="term" value="F:RNA polymerase II cis-regulatory region sequence-specific DNA binding"/>
    <property type="evidence" value="ECO:0007669"/>
    <property type="project" value="TreeGrafter"/>
</dbReference>
<dbReference type="GO" id="GO:0005634">
    <property type="term" value="C:nucleus"/>
    <property type="evidence" value="ECO:0007669"/>
    <property type="project" value="UniProtKB-SubCell"/>
</dbReference>